<organism evidence="2 3">
    <name type="scientific">Parascaris equorum</name>
    <name type="common">Equine roundworm</name>
    <dbReference type="NCBI Taxonomy" id="6256"/>
    <lineage>
        <taxon>Eukaryota</taxon>
        <taxon>Metazoa</taxon>
        <taxon>Ecdysozoa</taxon>
        <taxon>Nematoda</taxon>
        <taxon>Chromadorea</taxon>
        <taxon>Rhabditida</taxon>
        <taxon>Spirurina</taxon>
        <taxon>Ascaridomorpha</taxon>
        <taxon>Ascaridoidea</taxon>
        <taxon>Ascarididae</taxon>
        <taxon>Parascaris</taxon>
    </lineage>
</organism>
<dbReference type="AlphaFoldDB" id="A0A914RIN8"/>
<dbReference type="WBParaSite" id="PEQ_0000163701-mRNA-1">
    <property type="protein sequence ID" value="PEQ_0000163701-mRNA-1"/>
    <property type="gene ID" value="PEQ_0000163701"/>
</dbReference>
<feature type="transmembrane region" description="Helical" evidence="1">
    <location>
        <begin position="96"/>
        <end position="118"/>
    </location>
</feature>
<proteinExistence type="predicted"/>
<evidence type="ECO:0000313" key="3">
    <source>
        <dbReference type="WBParaSite" id="PEQ_0000163701-mRNA-1"/>
    </source>
</evidence>
<keyword evidence="1" id="KW-0812">Transmembrane</keyword>
<accession>A0A914RIN8</accession>
<dbReference type="Gene3D" id="1.20.1070.10">
    <property type="entry name" value="Rhodopsin 7-helix transmembrane proteins"/>
    <property type="match status" value="1"/>
</dbReference>
<sequence>MNYNTTRETTQNDSTSLDIATLTYYASILITTESAAALVINLYILNFTDLSLQCSRYLRRPIGVHLRLCVSLTAANAACALFYMTSNLINVIIPKCLKIATFFVSVFILLALAVNHYVGIVHPLYRHAITTNAVRTTILLAYVAPMLFFIGLYSVMPGGFRNHRAFGFFSADGCEGADIMSDLMHSINRNT</sequence>
<feature type="transmembrane region" description="Helical" evidence="1">
    <location>
        <begin position="64"/>
        <end position="84"/>
    </location>
</feature>
<feature type="transmembrane region" description="Helical" evidence="1">
    <location>
        <begin position="138"/>
        <end position="156"/>
    </location>
</feature>
<protein>
    <submittedName>
        <fullName evidence="3">G-protein coupled receptors family 1 profile domain-containing protein</fullName>
    </submittedName>
</protein>
<dbReference type="SUPFAM" id="SSF81321">
    <property type="entry name" value="Family A G protein-coupled receptor-like"/>
    <property type="match status" value="1"/>
</dbReference>
<feature type="transmembrane region" description="Helical" evidence="1">
    <location>
        <begin position="21"/>
        <end position="44"/>
    </location>
</feature>
<dbReference type="Proteomes" id="UP000887564">
    <property type="component" value="Unplaced"/>
</dbReference>
<evidence type="ECO:0000256" key="1">
    <source>
        <dbReference type="SAM" id="Phobius"/>
    </source>
</evidence>
<name>A0A914RIN8_PAREQ</name>
<keyword evidence="1" id="KW-0472">Membrane</keyword>
<evidence type="ECO:0000313" key="2">
    <source>
        <dbReference type="Proteomes" id="UP000887564"/>
    </source>
</evidence>
<reference evidence="3" key="1">
    <citation type="submission" date="2022-11" db="UniProtKB">
        <authorList>
            <consortium name="WormBaseParasite"/>
        </authorList>
    </citation>
    <scope>IDENTIFICATION</scope>
</reference>
<keyword evidence="2" id="KW-1185">Reference proteome</keyword>
<keyword evidence="1" id="KW-1133">Transmembrane helix</keyword>